<dbReference type="InterPro" id="IPR037682">
    <property type="entry name" value="TonB_C"/>
</dbReference>
<dbReference type="SUPFAM" id="SSF74653">
    <property type="entry name" value="TolA/TonB C-terminal domain"/>
    <property type="match status" value="1"/>
</dbReference>
<comment type="caution">
    <text evidence="2">The sequence shown here is derived from an EMBL/GenBank/DDBJ whole genome shotgun (WGS) entry which is preliminary data.</text>
</comment>
<feature type="non-terminal residue" evidence="2">
    <location>
        <position position="36"/>
    </location>
</feature>
<gene>
    <name evidence="2" type="ORF">LEP1GSC029_1187</name>
</gene>
<sequence length="36" mass="3790">MDLTPNITPDYPDEARSAGITGTSTLEVIIAENGQV</sequence>
<proteinExistence type="predicted"/>
<dbReference type="PROSITE" id="PS52015">
    <property type="entry name" value="TONB_CTD"/>
    <property type="match status" value="1"/>
</dbReference>
<evidence type="ECO:0000313" key="2">
    <source>
        <dbReference type="EMBL" id="EMY03499.1"/>
    </source>
</evidence>
<accession>A0A829D3L0</accession>
<dbReference type="AlphaFoldDB" id="A0A829D3L0"/>
<dbReference type="Pfam" id="PF03544">
    <property type="entry name" value="TonB_C"/>
    <property type="match status" value="1"/>
</dbReference>
<protein>
    <submittedName>
        <fullName evidence="2">TonB-dependent receptor domain protein</fullName>
    </submittedName>
</protein>
<keyword evidence="2" id="KW-0675">Receptor</keyword>
<dbReference type="Gene3D" id="3.30.1150.10">
    <property type="match status" value="1"/>
</dbReference>
<name>A0A829D3L0_LEPIR</name>
<dbReference type="Proteomes" id="UP000012329">
    <property type="component" value="Unassembled WGS sequence"/>
</dbReference>
<evidence type="ECO:0000313" key="3">
    <source>
        <dbReference type="Proteomes" id="UP000012329"/>
    </source>
</evidence>
<dbReference type="EMBL" id="AFJL02000178">
    <property type="protein sequence ID" value="EMY03499.1"/>
    <property type="molecule type" value="Genomic_DNA"/>
</dbReference>
<dbReference type="GO" id="GO:0055085">
    <property type="term" value="P:transmembrane transport"/>
    <property type="evidence" value="ECO:0007669"/>
    <property type="project" value="InterPro"/>
</dbReference>
<feature type="domain" description="TonB C-terminal" evidence="1">
    <location>
        <begin position="1"/>
        <end position="36"/>
    </location>
</feature>
<organism evidence="2 3">
    <name type="scientific">Leptospira interrogans str. 2002000626</name>
    <dbReference type="NCBI Taxonomy" id="996803"/>
    <lineage>
        <taxon>Bacteria</taxon>
        <taxon>Pseudomonadati</taxon>
        <taxon>Spirochaetota</taxon>
        <taxon>Spirochaetia</taxon>
        <taxon>Leptospirales</taxon>
        <taxon>Leptospiraceae</taxon>
        <taxon>Leptospira</taxon>
    </lineage>
</organism>
<evidence type="ECO:0000259" key="1">
    <source>
        <dbReference type="PROSITE" id="PS52015"/>
    </source>
</evidence>
<reference evidence="2 3" key="1">
    <citation type="submission" date="2013-02" db="EMBL/GenBank/DDBJ databases">
        <authorList>
            <person name="Harkins D.M."/>
            <person name="Durkin A.S."/>
            <person name="Brinkac L.M."/>
            <person name="Haft D.H."/>
            <person name="Selengut J.D."/>
            <person name="Sanka R."/>
            <person name="DePew J."/>
            <person name="Purushe J."/>
            <person name="Whelen A.C."/>
            <person name="Vinetz J.M."/>
            <person name="Sutton G.G."/>
            <person name="Nierman W.C."/>
            <person name="Fouts D.E."/>
        </authorList>
    </citation>
    <scope>NUCLEOTIDE SEQUENCE [LARGE SCALE GENOMIC DNA]</scope>
    <source>
        <strain evidence="2 3">2002000626</strain>
    </source>
</reference>